<dbReference type="Proteomes" id="UP001055115">
    <property type="component" value="Unassembled WGS sequence"/>
</dbReference>
<dbReference type="RefSeq" id="XP_049131923.1">
    <property type="nucleotide sequence ID" value="XM_049275966.1"/>
</dbReference>
<dbReference type="GeneID" id="73330556"/>
<protein>
    <submittedName>
        <fullName evidence="2">Uncharacterized protein</fullName>
    </submittedName>
</protein>
<accession>A0AA37PC89</accession>
<proteinExistence type="predicted"/>
<comment type="caution">
    <text evidence="2">The sequence shown here is derived from an EMBL/GenBank/DDBJ whole genome shotgun (WGS) entry which is preliminary data.</text>
</comment>
<name>A0AA37PC89_9PEZI</name>
<evidence type="ECO:0000256" key="1">
    <source>
        <dbReference type="SAM" id="MobiDB-lite"/>
    </source>
</evidence>
<gene>
    <name evidence="2" type="ORF">ColSpa_09754</name>
</gene>
<evidence type="ECO:0000313" key="2">
    <source>
        <dbReference type="EMBL" id="GKT49573.1"/>
    </source>
</evidence>
<organism evidence="2 3">
    <name type="scientific">Colletotrichum spaethianum</name>
    <dbReference type="NCBI Taxonomy" id="700344"/>
    <lineage>
        <taxon>Eukaryota</taxon>
        <taxon>Fungi</taxon>
        <taxon>Dikarya</taxon>
        <taxon>Ascomycota</taxon>
        <taxon>Pezizomycotina</taxon>
        <taxon>Sordariomycetes</taxon>
        <taxon>Hypocreomycetidae</taxon>
        <taxon>Glomerellales</taxon>
        <taxon>Glomerellaceae</taxon>
        <taxon>Colletotrichum</taxon>
        <taxon>Colletotrichum spaethianum species complex</taxon>
    </lineage>
</organism>
<evidence type="ECO:0000313" key="3">
    <source>
        <dbReference type="Proteomes" id="UP001055115"/>
    </source>
</evidence>
<dbReference type="AlphaFoldDB" id="A0AA37PC89"/>
<reference evidence="2 3" key="1">
    <citation type="submission" date="2022-03" db="EMBL/GenBank/DDBJ databases">
        <title>Genome data of Colletotrichum spp.</title>
        <authorList>
            <person name="Utami Y.D."/>
            <person name="Hiruma K."/>
        </authorList>
    </citation>
    <scope>NUCLEOTIDE SEQUENCE [LARGE SCALE GENOMIC DNA]</scope>
    <source>
        <strain evidence="2 3">MAFF 239500</strain>
    </source>
</reference>
<feature type="region of interest" description="Disordered" evidence="1">
    <location>
        <begin position="42"/>
        <end position="91"/>
    </location>
</feature>
<feature type="compositionally biased region" description="Basic residues" evidence="1">
    <location>
        <begin position="68"/>
        <end position="91"/>
    </location>
</feature>
<sequence length="91" mass="10234">MFLLANLTGIRDERIIAWILKQYEEKTFQEGIKVVVEELQPEVPKQSTVDATEAAAVDSSETNDTRHNNKKKGKNKGPGKNKGSRRVHLTT</sequence>
<dbReference type="EMBL" id="BQXU01000030">
    <property type="protein sequence ID" value="GKT49573.1"/>
    <property type="molecule type" value="Genomic_DNA"/>
</dbReference>
<keyword evidence="3" id="KW-1185">Reference proteome</keyword>